<evidence type="ECO:0000313" key="2">
    <source>
        <dbReference type="EMBL" id="WRT69530.1"/>
    </source>
</evidence>
<name>A0ABZ1D835_9TREE</name>
<dbReference type="Proteomes" id="UP001329825">
    <property type="component" value="Chromosome 9"/>
</dbReference>
<protein>
    <recommendedName>
        <fullName evidence="4">DOMON domain-containing protein</fullName>
    </recommendedName>
</protein>
<dbReference type="RefSeq" id="XP_062794269.1">
    <property type="nucleotide sequence ID" value="XM_062938218.1"/>
</dbReference>
<dbReference type="GeneID" id="87958647"/>
<dbReference type="EMBL" id="CP141889">
    <property type="protein sequence ID" value="WRT69530.1"/>
    <property type="molecule type" value="Genomic_DNA"/>
</dbReference>
<evidence type="ECO:0000313" key="3">
    <source>
        <dbReference type="Proteomes" id="UP001329825"/>
    </source>
</evidence>
<gene>
    <name evidence="2" type="ORF">IL334_006517</name>
</gene>
<keyword evidence="1" id="KW-0732">Signal</keyword>
<organism evidence="2 3">
    <name type="scientific">Kwoniella shivajii</name>
    <dbReference type="NCBI Taxonomy" id="564305"/>
    <lineage>
        <taxon>Eukaryota</taxon>
        <taxon>Fungi</taxon>
        <taxon>Dikarya</taxon>
        <taxon>Basidiomycota</taxon>
        <taxon>Agaricomycotina</taxon>
        <taxon>Tremellomycetes</taxon>
        <taxon>Tremellales</taxon>
        <taxon>Cryptococcaceae</taxon>
        <taxon>Kwoniella</taxon>
    </lineage>
</organism>
<feature type="signal peptide" evidence="1">
    <location>
        <begin position="1"/>
        <end position="20"/>
    </location>
</feature>
<feature type="chain" id="PRO_5046802586" description="DOMON domain-containing protein" evidence="1">
    <location>
        <begin position="21"/>
        <end position="268"/>
    </location>
</feature>
<evidence type="ECO:0000256" key="1">
    <source>
        <dbReference type="SAM" id="SignalP"/>
    </source>
</evidence>
<keyword evidence="3" id="KW-1185">Reference proteome</keyword>
<sequence>MRISTLIVLLFLPFLSLCLCVSPLSLSDTEIWSLPLKPPKHHRNKYPLCSTNAECFKKGLPPLKPRSKTKRHELKARQSASATTVNGIIQVLNSSGTPIGYVSGTVNSTYGGYGMTSSAANAMSVSFSPNGNSPVTYTLSSSQRPSGFPYLGAVYGGGTSAMNFASTDYSYAFVTAVNTVIPVGPAVASASNNRFNSAKGTETSLFTYNSASGNIAATWTNTNSAAVSATIIYDVKFALFYLISNFSAFQKQFPNEGEYVVTWKLIPQ</sequence>
<evidence type="ECO:0008006" key="4">
    <source>
        <dbReference type="Google" id="ProtNLM"/>
    </source>
</evidence>
<accession>A0ABZ1D835</accession>
<proteinExistence type="predicted"/>
<reference evidence="2 3" key="1">
    <citation type="submission" date="2024-01" db="EMBL/GenBank/DDBJ databases">
        <title>Comparative genomics of Cryptococcus and Kwoniella reveals pathogenesis evolution and contrasting modes of karyotype evolution via chromosome fusion or intercentromeric recombination.</title>
        <authorList>
            <person name="Coelho M.A."/>
            <person name="David-Palma M."/>
            <person name="Shea T."/>
            <person name="Bowers K."/>
            <person name="McGinley-Smith S."/>
            <person name="Mohammad A.W."/>
            <person name="Gnirke A."/>
            <person name="Yurkov A.M."/>
            <person name="Nowrousian M."/>
            <person name="Sun S."/>
            <person name="Cuomo C.A."/>
            <person name="Heitman J."/>
        </authorList>
    </citation>
    <scope>NUCLEOTIDE SEQUENCE [LARGE SCALE GENOMIC DNA]</scope>
    <source>
        <strain evidence="2">CBS 11374</strain>
    </source>
</reference>